<keyword evidence="4" id="KW-0804">Transcription</keyword>
<gene>
    <name evidence="7" type="ORF">GCM10025783_15190</name>
</gene>
<dbReference type="InterPro" id="IPR050109">
    <property type="entry name" value="HTH-type_TetR-like_transc_reg"/>
</dbReference>
<dbReference type="Gene3D" id="1.10.357.10">
    <property type="entry name" value="Tetracycline Repressor, domain 2"/>
    <property type="match status" value="1"/>
</dbReference>
<organism evidence="7 8">
    <name type="scientific">Amnibacterium soli</name>
    <dbReference type="NCBI Taxonomy" id="1282736"/>
    <lineage>
        <taxon>Bacteria</taxon>
        <taxon>Bacillati</taxon>
        <taxon>Actinomycetota</taxon>
        <taxon>Actinomycetes</taxon>
        <taxon>Micrococcales</taxon>
        <taxon>Microbacteriaceae</taxon>
        <taxon>Amnibacterium</taxon>
    </lineage>
</organism>
<keyword evidence="3" id="KW-0238">DNA-binding</keyword>
<dbReference type="EMBL" id="BAABLP010000002">
    <property type="protein sequence ID" value="GAA4744486.1"/>
    <property type="molecule type" value="Genomic_DNA"/>
</dbReference>
<keyword evidence="1" id="KW-0678">Repressor</keyword>
<dbReference type="InterPro" id="IPR036271">
    <property type="entry name" value="Tet_transcr_reg_TetR-rel_C_sf"/>
</dbReference>
<dbReference type="PANTHER" id="PTHR30055:SF200">
    <property type="entry name" value="HTH-TYPE TRANSCRIPTIONAL REPRESSOR BDCR"/>
    <property type="match status" value="1"/>
</dbReference>
<evidence type="ECO:0000313" key="8">
    <source>
        <dbReference type="Proteomes" id="UP001500121"/>
    </source>
</evidence>
<dbReference type="InterPro" id="IPR001647">
    <property type="entry name" value="HTH_TetR"/>
</dbReference>
<evidence type="ECO:0008006" key="9">
    <source>
        <dbReference type="Google" id="ProtNLM"/>
    </source>
</evidence>
<dbReference type="PANTHER" id="PTHR30055">
    <property type="entry name" value="HTH-TYPE TRANSCRIPTIONAL REGULATOR RUTR"/>
    <property type="match status" value="1"/>
</dbReference>
<evidence type="ECO:0000313" key="7">
    <source>
        <dbReference type="EMBL" id="GAA4744486.1"/>
    </source>
</evidence>
<reference evidence="8" key="1">
    <citation type="journal article" date="2019" name="Int. J. Syst. Evol. Microbiol.">
        <title>The Global Catalogue of Microorganisms (GCM) 10K type strain sequencing project: providing services to taxonomists for standard genome sequencing and annotation.</title>
        <authorList>
            <consortium name="The Broad Institute Genomics Platform"/>
            <consortium name="The Broad Institute Genome Sequencing Center for Infectious Disease"/>
            <person name="Wu L."/>
            <person name="Ma J."/>
        </authorList>
    </citation>
    <scope>NUCLEOTIDE SEQUENCE [LARGE SCALE GENOMIC DNA]</scope>
    <source>
        <strain evidence="8">JCM 19015</strain>
    </source>
</reference>
<name>A0ABP8Z279_9MICO</name>
<dbReference type="InterPro" id="IPR009057">
    <property type="entry name" value="Homeodomain-like_sf"/>
</dbReference>
<dbReference type="RefSeq" id="WP_345480460.1">
    <property type="nucleotide sequence ID" value="NZ_BAABLP010000002.1"/>
</dbReference>
<dbReference type="InterPro" id="IPR039538">
    <property type="entry name" value="BetI_C"/>
</dbReference>
<dbReference type="SUPFAM" id="SSF46689">
    <property type="entry name" value="Homeodomain-like"/>
    <property type="match status" value="1"/>
</dbReference>
<evidence type="ECO:0000256" key="2">
    <source>
        <dbReference type="ARBA" id="ARBA00023015"/>
    </source>
</evidence>
<evidence type="ECO:0000256" key="4">
    <source>
        <dbReference type="ARBA" id="ARBA00023163"/>
    </source>
</evidence>
<feature type="domain" description="BetI-type transcriptional repressor C-terminal" evidence="6">
    <location>
        <begin position="102"/>
        <end position="175"/>
    </location>
</feature>
<dbReference type="Pfam" id="PF13977">
    <property type="entry name" value="TetR_C_6"/>
    <property type="match status" value="1"/>
</dbReference>
<evidence type="ECO:0000259" key="5">
    <source>
        <dbReference type="Pfam" id="PF00440"/>
    </source>
</evidence>
<dbReference type="Pfam" id="PF00440">
    <property type="entry name" value="TetR_N"/>
    <property type="match status" value="1"/>
</dbReference>
<accession>A0ABP8Z279</accession>
<comment type="caution">
    <text evidence="7">The sequence shown here is derived from an EMBL/GenBank/DDBJ whole genome shotgun (WGS) entry which is preliminary data.</text>
</comment>
<feature type="domain" description="HTH tetR-type" evidence="5">
    <location>
        <begin position="15"/>
        <end position="58"/>
    </location>
</feature>
<evidence type="ECO:0000259" key="6">
    <source>
        <dbReference type="Pfam" id="PF13977"/>
    </source>
</evidence>
<dbReference type="Proteomes" id="UP001500121">
    <property type="component" value="Unassembled WGS sequence"/>
</dbReference>
<keyword evidence="2" id="KW-0805">Transcription regulation</keyword>
<dbReference type="SUPFAM" id="SSF48498">
    <property type="entry name" value="Tetracyclin repressor-like, C-terminal domain"/>
    <property type="match status" value="1"/>
</dbReference>
<protein>
    <recommendedName>
        <fullName evidence="9">TetR family transcriptional regulator</fullName>
    </recommendedName>
</protein>
<proteinExistence type="predicted"/>
<evidence type="ECO:0000256" key="1">
    <source>
        <dbReference type="ARBA" id="ARBA00022491"/>
    </source>
</evidence>
<sequence length="204" mass="22202">MRNPKRRHVEQDEVLAAAAEVAVELGLHALTIQAVADRLEVHRKLVERLWPSSEALVAMAFSRVVGAELAEVQQDVLGHDSPIDRLTELLASLAEPVPHLDALWVESWSLGRRNRALGAAVRTEELAWHTLVAAVVRSGIESGDFLADDPDEVATHLLAVTDGVNAYSLVGYDSDVNRLLLLHAVAQSHLGITLRTPEPDRSAS</sequence>
<keyword evidence="8" id="KW-1185">Reference proteome</keyword>
<evidence type="ECO:0000256" key="3">
    <source>
        <dbReference type="ARBA" id="ARBA00023125"/>
    </source>
</evidence>